<keyword evidence="5 17" id="KW-1133">Transmembrane helix</keyword>
<accession>A0ABD0T0G3</accession>
<comment type="catalytic activity">
    <reaction evidence="9">
        <text>9-hexadecanoyloxy-octadecanoate + H2O = 9-hydroxy-octadecanoate + hexadecanoate + H(+)</text>
        <dbReference type="Rhea" id="RHEA:52052"/>
        <dbReference type="ChEBI" id="CHEBI:7896"/>
        <dbReference type="ChEBI" id="CHEBI:15377"/>
        <dbReference type="ChEBI" id="CHEBI:15378"/>
        <dbReference type="ChEBI" id="CHEBI:83670"/>
        <dbReference type="ChEBI" id="CHEBI:136286"/>
    </reaction>
    <physiologicalReaction direction="left-to-right" evidence="9">
        <dbReference type="Rhea" id="RHEA:52053"/>
    </physiologicalReaction>
</comment>
<comment type="catalytic activity">
    <reaction evidence="11">
        <text>12-(9Z-octadecenoyloxy)-octadecanoate + H2O = 12-hydroxyoctadecanoate + (9Z)-octadecenoate + H(+)</text>
        <dbReference type="Rhea" id="RHEA:52060"/>
        <dbReference type="ChEBI" id="CHEBI:15377"/>
        <dbReference type="ChEBI" id="CHEBI:15378"/>
        <dbReference type="ChEBI" id="CHEBI:30823"/>
        <dbReference type="ChEBI" id="CHEBI:84201"/>
        <dbReference type="ChEBI" id="CHEBI:136302"/>
    </reaction>
    <physiologicalReaction direction="left-to-right" evidence="11">
        <dbReference type="Rhea" id="RHEA:52061"/>
    </physiologicalReaction>
</comment>
<protein>
    <recommendedName>
        <fullName evidence="20">Androgen-dependent TFPI-regulating protein-like</fullName>
    </recommendedName>
</protein>
<evidence type="ECO:0000256" key="1">
    <source>
        <dbReference type="ARBA" id="ARBA00000923"/>
    </source>
</evidence>
<comment type="catalytic activity">
    <reaction evidence="12">
        <text>9-(9Z-octadecenoyloxy)-octadecanoate + H2O = 9-hydroxy-octadecanoate + (9Z)-octadecenoate + H(+)</text>
        <dbReference type="Rhea" id="RHEA:52048"/>
        <dbReference type="ChEBI" id="CHEBI:15377"/>
        <dbReference type="ChEBI" id="CHEBI:15378"/>
        <dbReference type="ChEBI" id="CHEBI:30823"/>
        <dbReference type="ChEBI" id="CHEBI:136282"/>
        <dbReference type="ChEBI" id="CHEBI:136286"/>
    </reaction>
    <physiologicalReaction direction="left-to-right" evidence="12">
        <dbReference type="Rhea" id="RHEA:52049"/>
    </physiologicalReaction>
</comment>
<evidence type="ECO:0000256" key="11">
    <source>
        <dbReference type="ARBA" id="ARBA00048701"/>
    </source>
</evidence>
<dbReference type="Proteomes" id="UP001549921">
    <property type="component" value="Unassembled WGS sequence"/>
</dbReference>
<comment type="catalytic activity">
    <reaction evidence="7">
        <text>12-hexadecanoyloxy-octadecanoate + H2O = 12-hydroxyoctadecanoate + hexadecanoate + H(+)</text>
        <dbReference type="Rhea" id="RHEA:52056"/>
        <dbReference type="ChEBI" id="CHEBI:7896"/>
        <dbReference type="ChEBI" id="CHEBI:15377"/>
        <dbReference type="ChEBI" id="CHEBI:15378"/>
        <dbReference type="ChEBI" id="CHEBI:83677"/>
        <dbReference type="ChEBI" id="CHEBI:84201"/>
    </reaction>
    <physiologicalReaction direction="left-to-right" evidence="7">
        <dbReference type="Rhea" id="RHEA:52057"/>
    </physiologicalReaction>
</comment>
<comment type="catalytic activity">
    <reaction evidence="15">
        <text>13-(9Z-hexadecenoyloxy)-octadecanoate + H2O = 13-hydroxy-octadecanoate + (9Z)-hexadecenoate + H(+)</text>
        <dbReference type="Rhea" id="RHEA:52076"/>
        <dbReference type="ChEBI" id="CHEBI:15377"/>
        <dbReference type="ChEBI" id="CHEBI:15378"/>
        <dbReference type="ChEBI" id="CHEBI:32372"/>
        <dbReference type="ChEBI" id="CHEBI:136304"/>
        <dbReference type="ChEBI" id="CHEBI:136315"/>
    </reaction>
    <physiologicalReaction direction="left-to-right" evidence="15">
        <dbReference type="Rhea" id="RHEA:52077"/>
    </physiologicalReaction>
</comment>
<evidence type="ECO:0000256" key="17">
    <source>
        <dbReference type="SAM" id="Phobius"/>
    </source>
</evidence>
<comment type="subcellular location">
    <subcellularLocation>
        <location evidence="2">Endomembrane system</location>
        <topology evidence="2">Multi-pass membrane protein</topology>
    </subcellularLocation>
</comment>
<evidence type="ECO:0000256" key="9">
    <source>
        <dbReference type="ARBA" id="ARBA00047863"/>
    </source>
</evidence>
<name>A0ABD0T0G3_LOXSC</name>
<dbReference type="EMBL" id="JBEDNZ010000012">
    <property type="protein sequence ID" value="KAL0831450.1"/>
    <property type="molecule type" value="Genomic_DNA"/>
</dbReference>
<evidence type="ECO:0000256" key="10">
    <source>
        <dbReference type="ARBA" id="ARBA00048680"/>
    </source>
</evidence>
<dbReference type="Pfam" id="PF04750">
    <property type="entry name" value="Far-17a_AIG1"/>
    <property type="match status" value="1"/>
</dbReference>
<evidence type="ECO:0000256" key="7">
    <source>
        <dbReference type="ARBA" id="ARBA00047368"/>
    </source>
</evidence>
<feature type="transmembrane region" description="Helical" evidence="17">
    <location>
        <begin position="34"/>
        <end position="52"/>
    </location>
</feature>
<comment type="catalytic activity">
    <reaction evidence="10">
        <text>12-octadecanoyloxy-octadecanoate + H2O = 12-hydroxyoctadecanoate + octadecanoate + H(+)</text>
        <dbReference type="Rhea" id="RHEA:52080"/>
        <dbReference type="ChEBI" id="CHEBI:15377"/>
        <dbReference type="ChEBI" id="CHEBI:15378"/>
        <dbReference type="ChEBI" id="CHEBI:25629"/>
        <dbReference type="ChEBI" id="CHEBI:84201"/>
        <dbReference type="ChEBI" id="CHEBI:136330"/>
    </reaction>
    <physiologicalReaction direction="left-to-right" evidence="10">
        <dbReference type="Rhea" id="RHEA:52081"/>
    </physiologicalReaction>
</comment>
<feature type="transmembrane region" description="Helical" evidence="17">
    <location>
        <begin position="116"/>
        <end position="136"/>
    </location>
</feature>
<feature type="transmembrane region" description="Helical" evidence="17">
    <location>
        <begin position="188"/>
        <end position="207"/>
    </location>
</feature>
<feature type="transmembrane region" description="Helical" evidence="17">
    <location>
        <begin position="227"/>
        <end position="249"/>
    </location>
</feature>
<evidence type="ECO:0000256" key="13">
    <source>
        <dbReference type="ARBA" id="ARBA00049221"/>
    </source>
</evidence>
<keyword evidence="4 17" id="KW-0812">Transmembrane</keyword>
<keyword evidence="6 17" id="KW-0472">Membrane</keyword>
<evidence type="ECO:0000256" key="15">
    <source>
        <dbReference type="ARBA" id="ARBA00049322"/>
    </source>
</evidence>
<comment type="catalytic activity">
    <reaction evidence="14">
        <text>13-(9Z-octadecenoyloxy)-octadecanoate + H2O = 13-hydroxy-octadecanoate + (9Z)-octadecenoate + H(+)</text>
        <dbReference type="Rhea" id="RHEA:52064"/>
        <dbReference type="ChEBI" id="CHEBI:15377"/>
        <dbReference type="ChEBI" id="CHEBI:15378"/>
        <dbReference type="ChEBI" id="CHEBI:30823"/>
        <dbReference type="ChEBI" id="CHEBI:136303"/>
        <dbReference type="ChEBI" id="CHEBI:136304"/>
    </reaction>
    <physiologicalReaction direction="left-to-right" evidence="14">
        <dbReference type="Rhea" id="RHEA:52065"/>
    </physiologicalReaction>
</comment>
<dbReference type="AlphaFoldDB" id="A0ABD0T0G3"/>
<comment type="similarity">
    <text evidence="3">Belongs to the AIG1 family.</text>
</comment>
<dbReference type="PANTHER" id="PTHR10989">
    <property type="entry name" value="ANDROGEN-INDUCED PROTEIN 1-RELATED"/>
    <property type="match status" value="1"/>
</dbReference>
<comment type="caution">
    <text evidence="18">The sequence shown here is derived from an EMBL/GenBank/DDBJ whole genome shotgun (WGS) entry which is preliminary data.</text>
</comment>
<feature type="transmembrane region" description="Helical" evidence="17">
    <location>
        <begin position="72"/>
        <end position="95"/>
    </location>
</feature>
<comment type="catalytic activity">
    <reaction evidence="16">
        <text>12-(9Z-hexadecenoyloxy)-octadecanoate + H2O = 12-hydroxyoctadecanoate + (9Z)-hexadecenoate + H(+)</text>
        <dbReference type="Rhea" id="RHEA:52072"/>
        <dbReference type="ChEBI" id="CHEBI:15377"/>
        <dbReference type="ChEBI" id="CHEBI:15378"/>
        <dbReference type="ChEBI" id="CHEBI:32372"/>
        <dbReference type="ChEBI" id="CHEBI:84201"/>
        <dbReference type="ChEBI" id="CHEBI:136312"/>
    </reaction>
    <physiologicalReaction direction="left-to-right" evidence="16">
        <dbReference type="Rhea" id="RHEA:52073"/>
    </physiologicalReaction>
</comment>
<evidence type="ECO:0008006" key="20">
    <source>
        <dbReference type="Google" id="ProtNLM"/>
    </source>
</evidence>
<proteinExistence type="inferred from homology"/>
<organism evidence="18 19">
    <name type="scientific">Loxostege sticticalis</name>
    <name type="common">Beet webworm moth</name>
    <dbReference type="NCBI Taxonomy" id="481309"/>
    <lineage>
        <taxon>Eukaryota</taxon>
        <taxon>Metazoa</taxon>
        <taxon>Ecdysozoa</taxon>
        <taxon>Arthropoda</taxon>
        <taxon>Hexapoda</taxon>
        <taxon>Insecta</taxon>
        <taxon>Pterygota</taxon>
        <taxon>Neoptera</taxon>
        <taxon>Endopterygota</taxon>
        <taxon>Lepidoptera</taxon>
        <taxon>Glossata</taxon>
        <taxon>Ditrysia</taxon>
        <taxon>Pyraloidea</taxon>
        <taxon>Crambidae</taxon>
        <taxon>Pyraustinae</taxon>
        <taxon>Loxostege</taxon>
    </lineage>
</organism>
<comment type="catalytic activity">
    <reaction evidence="8">
        <text>13-octadecanoyloxy-octadecanoate + H2O = 13-hydroxy-octadecanoate + octadecanoate + H(+)</text>
        <dbReference type="Rhea" id="RHEA:52084"/>
        <dbReference type="ChEBI" id="CHEBI:15377"/>
        <dbReference type="ChEBI" id="CHEBI:15378"/>
        <dbReference type="ChEBI" id="CHEBI:25629"/>
        <dbReference type="ChEBI" id="CHEBI:136304"/>
        <dbReference type="ChEBI" id="CHEBI:136335"/>
    </reaction>
    <physiologicalReaction direction="left-to-right" evidence="8">
        <dbReference type="Rhea" id="RHEA:52085"/>
    </physiologicalReaction>
</comment>
<gene>
    <name evidence="18" type="ORF">ABMA28_002252</name>
</gene>
<feature type="transmembrane region" description="Helical" evidence="17">
    <location>
        <begin position="156"/>
        <end position="176"/>
    </location>
</feature>
<comment type="catalytic activity">
    <reaction evidence="13">
        <text>9-octadecanoyloxy-octadecanoate + H2O = 9-hydroxy-octadecanoate + octadecanoate + H(+)</text>
        <dbReference type="Rhea" id="RHEA:52096"/>
        <dbReference type="ChEBI" id="CHEBI:15377"/>
        <dbReference type="ChEBI" id="CHEBI:15378"/>
        <dbReference type="ChEBI" id="CHEBI:25629"/>
        <dbReference type="ChEBI" id="CHEBI:136286"/>
        <dbReference type="ChEBI" id="CHEBI:136373"/>
    </reaction>
    <physiologicalReaction direction="left-to-right" evidence="13">
        <dbReference type="Rhea" id="RHEA:52097"/>
    </physiologicalReaction>
</comment>
<evidence type="ECO:0000256" key="5">
    <source>
        <dbReference type="ARBA" id="ARBA00022989"/>
    </source>
</evidence>
<evidence type="ECO:0000256" key="8">
    <source>
        <dbReference type="ARBA" id="ARBA00047427"/>
    </source>
</evidence>
<evidence type="ECO:0000256" key="6">
    <source>
        <dbReference type="ARBA" id="ARBA00023136"/>
    </source>
</evidence>
<evidence type="ECO:0000256" key="14">
    <source>
        <dbReference type="ARBA" id="ARBA00049296"/>
    </source>
</evidence>
<evidence type="ECO:0000256" key="2">
    <source>
        <dbReference type="ARBA" id="ARBA00004127"/>
    </source>
</evidence>
<evidence type="ECO:0000313" key="19">
    <source>
        <dbReference type="Proteomes" id="UP001549921"/>
    </source>
</evidence>
<evidence type="ECO:0000313" key="18">
    <source>
        <dbReference type="EMBL" id="KAL0831450.1"/>
    </source>
</evidence>
<dbReference type="GO" id="GO:0012505">
    <property type="term" value="C:endomembrane system"/>
    <property type="evidence" value="ECO:0007669"/>
    <property type="project" value="UniProtKB-SubCell"/>
</dbReference>
<reference evidence="18 19" key="1">
    <citation type="submission" date="2024-06" db="EMBL/GenBank/DDBJ databases">
        <title>A chromosome-level genome assembly of beet webworm, Loxostege sticticalis.</title>
        <authorList>
            <person name="Zhang Y."/>
        </authorList>
    </citation>
    <scope>NUCLEOTIDE SEQUENCE [LARGE SCALE GENOMIC DNA]</scope>
    <source>
        <strain evidence="18">AQ028</strain>
        <tissue evidence="18">Male pupae</tissue>
    </source>
</reference>
<evidence type="ECO:0000256" key="4">
    <source>
        <dbReference type="ARBA" id="ARBA00022692"/>
    </source>
</evidence>
<sequence>MKFEDLVKFCLNGKLDISYKRVYKTSDMLLKVRLWVYSLAFAHLAFIAIKLLTIDFTKADDPALWVYANVRWKLITCWFNLTSLVYLPVCIYCDWREIRREAEWTHVKQLNRIRNALFTSFLFPTTTFADILFWRLWNKDRMLVAPPGIEALVPFWTQHCMHTVTLVFTLLDLVLVPRKRPTSLLPGLSLMMVFLTAYMYVCADSLTKGEYLYPLFKTLNSFKLSILFMYVILEHLFYFTGQFFVYEFLWGRNKPTEKRLDSYS</sequence>
<comment type="catalytic activity">
    <reaction evidence="1">
        <text>9-(9Z-hexadecenoyloxy)-octadecanoate + H2O = (9Z)-hexadecenoate + 9-hydroxy-octadecanoate + H(+)</text>
        <dbReference type="Rhea" id="RHEA:52068"/>
        <dbReference type="ChEBI" id="CHEBI:15377"/>
        <dbReference type="ChEBI" id="CHEBI:15378"/>
        <dbReference type="ChEBI" id="CHEBI:32372"/>
        <dbReference type="ChEBI" id="CHEBI:136286"/>
        <dbReference type="ChEBI" id="CHEBI:136309"/>
    </reaction>
    <physiologicalReaction direction="left-to-right" evidence="1">
        <dbReference type="Rhea" id="RHEA:52069"/>
    </physiologicalReaction>
</comment>
<evidence type="ECO:0000256" key="3">
    <source>
        <dbReference type="ARBA" id="ARBA00009300"/>
    </source>
</evidence>
<dbReference type="InterPro" id="IPR006838">
    <property type="entry name" value="ADTRP_AIG1"/>
</dbReference>
<evidence type="ECO:0000256" key="12">
    <source>
        <dbReference type="ARBA" id="ARBA00048800"/>
    </source>
</evidence>
<dbReference type="PANTHER" id="PTHR10989:SF16">
    <property type="entry name" value="AT02829P-RELATED"/>
    <property type="match status" value="1"/>
</dbReference>
<evidence type="ECO:0000256" key="16">
    <source>
        <dbReference type="ARBA" id="ARBA00049428"/>
    </source>
</evidence>